<accession>A0ABQ6G732</accession>
<comment type="caution">
    <text evidence="9">The sequence shown here is derived from an EMBL/GenBank/DDBJ whole genome shotgun (WGS) entry which is preliminary data.</text>
</comment>
<feature type="transmembrane region" description="Helical" evidence="7">
    <location>
        <begin position="133"/>
        <end position="151"/>
    </location>
</feature>
<keyword evidence="6 7" id="KW-0472">Membrane</keyword>
<feature type="transmembrane region" description="Helical" evidence="7">
    <location>
        <begin position="32"/>
        <end position="54"/>
    </location>
</feature>
<keyword evidence="4 7" id="KW-0812">Transmembrane</keyword>
<comment type="subcellular location">
    <subcellularLocation>
        <location evidence="1 7">Cell membrane</location>
        <topology evidence="1 7">Multi-pass membrane protein</topology>
    </subcellularLocation>
</comment>
<evidence type="ECO:0000256" key="1">
    <source>
        <dbReference type="ARBA" id="ARBA00004651"/>
    </source>
</evidence>
<dbReference type="Proteomes" id="UP001157114">
    <property type="component" value="Unassembled WGS sequence"/>
</dbReference>
<evidence type="ECO:0000256" key="6">
    <source>
        <dbReference type="ARBA" id="ARBA00023136"/>
    </source>
</evidence>
<evidence type="ECO:0000256" key="4">
    <source>
        <dbReference type="ARBA" id="ARBA00022692"/>
    </source>
</evidence>
<dbReference type="PANTHER" id="PTHR43386:SF1">
    <property type="entry name" value="D,D-DIPEPTIDE TRANSPORT SYSTEM PERMEASE PROTEIN DDPC-RELATED"/>
    <property type="match status" value="1"/>
</dbReference>
<proteinExistence type="inferred from homology"/>
<protein>
    <submittedName>
        <fullName evidence="9">Peptide ABC transporter permease</fullName>
    </submittedName>
</protein>
<feature type="transmembrane region" description="Helical" evidence="7">
    <location>
        <begin position="215"/>
        <end position="240"/>
    </location>
</feature>
<dbReference type="SUPFAM" id="SSF161098">
    <property type="entry name" value="MetI-like"/>
    <property type="match status" value="1"/>
</dbReference>
<evidence type="ECO:0000256" key="7">
    <source>
        <dbReference type="RuleBase" id="RU363032"/>
    </source>
</evidence>
<dbReference type="EMBL" id="BSSQ01000001">
    <property type="protein sequence ID" value="GLX66240.1"/>
    <property type="molecule type" value="Genomic_DNA"/>
</dbReference>
<feature type="transmembrane region" description="Helical" evidence="7">
    <location>
        <begin position="157"/>
        <end position="176"/>
    </location>
</feature>
<dbReference type="InterPro" id="IPR050366">
    <property type="entry name" value="BP-dependent_transpt_permease"/>
</dbReference>
<dbReference type="InterPro" id="IPR000515">
    <property type="entry name" value="MetI-like"/>
</dbReference>
<gene>
    <name evidence="9" type="ORF">MU1_05840</name>
</gene>
<evidence type="ECO:0000256" key="2">
    <source>
        <dbReference type="ARBA" id="ARBA00022448"/>
    </source>
</evidence>
<keyword evidence="10" id="KW-1185">Reference proteome</keyword>
<evidence type="ECO:0000313" key="10">
    <source>
        <dbReference type="Proteomes" id="UP001157114"/>
    </source>
</evidence>
<dbReference type="Gene3D" id="1.10.3720.10">
    <property type="entry name" value="MetI-like"/>
    <property type="match status" value="1"/>
</dbReference>
<dbReference type="InterPro" id="IPR035906">
    <property type="entry name" value="MetI-like_sf"/>
</dbReference>
<dbReference type="PROSITE" id="PS50928">
    <property type="entry name" value="ABC_TM1"/>
    <property type="match status" value="1"/>
</dbReference>
<dbReference type="CDD" id="cd06261">
    <property type="entry name" value="TM_PBP2"/>
    <property type="match status" value="1"/>
</dbReference>
<feature type="transmembrane region" description="Helical" evidence="7">
    <location>
        <begin position="98"/>
        <end position="121"/>
    </location>
</feature>
<name>A0ABQ6G732_9BACL</name>
<sequence>MREAATASTLPYKRSGRRLTAIRFKRLAANNLFLFAAALVILFIAACAVVPSWIAPYSPTEMLTDSIMQPPSAAHLFGTDYFGRDIFSVVVYGSRDSLFIGFASVLVGGLAGGAIGALSGYAGGWIDAVLMRFNDILMTIPGILLALAIAGALGKSLFNIVLAVALASIPGYARIMRSQIMSIKGRTFIQASQVAGASPFHIFWKHVLPNSLSPLLVMATIGIGTSILTGSGLSFLGLGVLKEVPDWGTLLSQGRGYLTVAWWICTFPGLAITMFVLSVNMIGDRLRDQLDPKKSAR</sequence>
<comment type="similarity">
    <text evidence="7">Belongs to the binding-protein-dependent transport system permease family.</text>
</comment>
<keyword evidence="5 7" id="KW-1133">Transmembrane helix</keyword>
<evidence type="ECO:0000259" key="8">
    <source>
        <dbReference type="PROSITE" id="PS50928"/>
    </source>
</evidence>
<feature type="domain" description="ABC transmembrane type-1" evidence="8">
    <location>
        <begin position="94"/>
        <end position="283"/>
    </location>
</feature>
<evidence type="ECO:0000313" key="9">
    <source>
        <dbReference type="EMBL" id="GLX66240.1"/>
    </source>
</evidence>
<dbReference type="Pfam" id="PF00528">
    <property type="entry name" value="BPD_transp_1"/>
    <property type="match status" value="1"/>
</dbReference>
<keyword evidence="2 7" id="KW-0813">Transport</keyword>
<evidence type="ECO:0000256" key="3">
    <source>
        <dbReference type="ARBA" id="ARBA00022475"/>
    </source>
</evidence>
<dbReference type="RefSeq" id="WP_284236911.1">
    <property type="nucleotide sequence ID" value="NZ_BSSQ01000001.1"/>
</dbReference>
<dbReference type="PANTHER" id="PTHR43386">
    <property type="entry name" value="OLIGOPEPTIDE TRANSPORT SYSTEM PERMEASE PROTEIN APPC"/>
    <property type="match status" value="1"/>
</dbReference>
<keyword evidence="3" id="KW-1003">Cell membrane</keyword>
<reference evidence="9 10" key="1">
    <citation type="submission" date="2023-03" db="EMBL/GenBank/DDBJ databases">
        <title>Draft genome sequence of the bacteria which degrade cell wall of Tricholomamatutake.</title>
        <authorList>
            <person name="Konishi Y."/>
            <person name="Fukuta Y."/>
            <person name="Shirasaka N."/>
        </authorList>
    </citation>
    <scope>NUCLEOTIDE SEQUENCE [LARGE SCALE GENOMIC DNA]</scope>
    <source>
        <strain evidence="10">mu1</strain>
    </source>
</reference>
<organism evidence="9 10">
    <name type="scientific">Paenibacillus glycanilyticus</name>
    <dbReference type="NCBI Taxonomy" id="126569"/>
    <lineage>
        <taxon>Bacteria</taxon>
        <taxon>Bacillati</taxon>
        <taxon>Bacillota</taxon>
        <taxon>Bacilli</taxon>
        <taxon>Bacillales</taxon>
        <taxon>Paenibacillaceae</taxon>
        <taxon>Paenibacillus</taxon>
    </lineage>
</organism>
<evidence type="ECO:0000256" key="5">
    <source>
        <dbReference type="ARBA" id="ARBA00022989"/>
    </source>
</evidence>
<feature type="transmembrane region" description="Helical" evidence="7">
    <location>
        <begin position="260"/>
        <end position="283"/>
    </location>
</feature>